<dbReference type="SMART" id="SM00194">
    <property type="entry name" value="PTPc"/>
    <property type="match status" value="1"/>
</dbReference>
<evidence type="ECO:0000256" key="3">
    <source>
        <dbReference type="SAM" id="MobiDB-lite"/>
    </source>
</evidence>
<dbReference type="PRINTS" id="PR00700">
    <property type="entry name" value="PRTYPHPHTASE"/>
</dbReference>
<sequence>MEGGEEYGTVVVTLRATRTLACYTVRRFTLRLTKPRRANQRGVERTVLQFQYTSWPDMGTPEHALPLLAFVRTTVQAAAQAAAQASVQATLQASSKSQTRSKKKPRGRVGPGPVVVHCSAGVGRTGTYIVLASMLQQMKEKGTIGIKGFLKHIRTQRNFLVQTEEQYIFLHEALLEAARCHETDVPAANLSTYLGHLLGPSHSGQTRLHRQFKVPLASADHTSRF</sequence>
<dbReference type="PROSITE" id="PS50055">
    <property type="entry name" value="TYR_PHOSPHATASE_PTP"/>
    <property type="match status" value="1"/>
</dbReference>
<keyword evidence="2" id="KW-0378">Hydrolase</keyword>
<organism evidence="6 7">
    <name type="scientific">Eptatretus burgeri</name>
    <name type="common">Inshore hagfish</name>
    <dbReference type="NCBI Taxonomy" id="7764"/>
    <lineage>
        <taxon>Eukaryota</taxon>
        <taxon>Metazoa</taxon>
        <taxon>Chordata</taxon>
        <taxon>Craniata</taxon>
        <taxon>Vertebrata</taxon>
        <taxon>Cyclostomata</taxon>
        <taxon>Myxini</taxon>
        <taxon>Myxiniformes</taxon>
        <taxon>Myxinidae</taxon>
        <taxon>Eptatretinae</taxon>
        <taxon>Eptatretus</taxon>
    </lineage>
</organism>
<protein>
    <recommendedName>
        <fullName evidence="1">protein-tyrosine-phosphatase</fullName>
        <ecNumber evidence="1">3.1.3.48</ecNumber>
    </recommendedName>
</protein>
<evidence type="ECO:0000256" key="2">
    <source>
        <dbReference type="ARBA" id="ARBA00022912"/>
    </source>
</evidence>
<dbReference type="GeneTree" id="ENSGT00940000155529"/>
<dbReference type="Proteomes" id="UP000694388">
    <property type="component" value="Unplaced"/>
</dbReference>
<dbReference type="PROSITE" id="PS50056">
    <property type="entry name" value="TYR_PHOSPHATASE_2"/>
    <property type="match status" value="1"/>
</dbReference>
<dbReference type="InterPro" id="IPR029021">
    <property type="entry name" value="Prot-tyrosine_phosphatase-like"/>
</dbReference>
<dbReference type="SUPFAM" id="SSF52799">
    <property type="entry name" value="(Phosphotyrosine protein) phosphatases II"/>
    <property type="match status" value="1"/>
</dbReference>
<dbReference type="GO" id="GO:0004725">
    <property type="term" value="F:protein tyrosine phosphatase activity"/>
    <property type="evidence" value="ECO:0007669"/>
    <property type="project" value="UniProtKB-EC"/>
</dbReference>
<evidence type="ECO:0000256" key="1">
    <source>
        <dbReference type="ARBA" id="ARBA00013064"/>
    </source>
</evidence>
<dbReference type="SMART" id="SM00404">
    <property type="entry name" value="PTPc_motif"/>
    <property type="match status" value="1"/>
</dbReference>
<feature type="domain" description="Tyrosine specific protein phosphatases" evidence="5">
    <location>
        <begin position="110"/>
        <end position="168"/>
    </location>
</feature>
<dbReference type="InterPro" id="IPR003595">
    <property type="entry name" value="Tyr_Pase_cat"/>
</dbReference>
<keyword evidence="7" id="KW-1185">Reference proteome</keyword>
<proteinExistence type="predicted"/>
<accession>A0A8C4PZG0</accession>
<dbReference type="InterPro" id="IPR000387">
    <property type="entry name" value="Tyr_Pase_dom"/>
</dbReference>
<dbReference type="PANTHER" id="PTHR19134:SF540">
    <property type="entry name" value="TYROSINE-PROTEIN PHOSPHATASE 99A"/>
    <property type="match status" value="1"/>
</dbReference>
<evidence type="ECO:0000313" key="7">
    <source>
        <dbReference type="Proteomes" id="UP000694388"/>
    </source>
</evidence>
<evidence type="ECO:0000259" key="4">
    <source>
        <dbReference type="PROSITE" id="PS50055"/>
    </source>
</evidence>
<dbReference type="Ensembl" id="ENSEBUT00000008254.1">
    <property type="protein sequence ID" value="ENSEBUP00000007765.1"/>
    <property type="gene ID" value="ENSEBUG00000005063.1"/>
</dbReference>
<dbReference type="Pfam" id="PF00102">
    <property type="entry name" value="Y_phosphatase"/>
    <property type="match status" value="1"/>
</dbReference>
<evidence type="ECO:0000313" key="6">
    <source>
        <dbReference type="Ensembl" id="ENSEBUP00000007765.1"/>
    </source>
</evidence>
<dbReference type="AlphaFoldDB" id="A0A8C4PZG0"/>
<reference evidence="6" key="1">
    <citation type="submission" date="2025-08" db="UniProtKB">
        <authorList>
            <consortium name="Ensembl"/>
        </authorList>
    </citation>
    <scope>IDENTIFICATION</scope>
</reference>
<dbReference type="EC" id="3.1.3.48" evidence="1"/>
<reference evidence="6" key="2">
    <citation type="submission" date="2025-09" db="UniProtKB">
        <authorList>
            <consortium name="Ensembl"/>
        </authorList>
    </citation>
    <scope>IDENTIFICATION</scope>
</reference>
<name>A0A8C4PZG0_EPTBU</name>
<dbReference type="InterPro" id="IPR050348">
    <property type="entry name" value="Protein-Tyr_Phosphatase"/>
</dbReference>
<keyword evidence="2" id="KW-0904">Protein phosphatase</keyword>
<dbReference type="InterPro" id="IPR000242">
    <property type="entry name" value="PTP_cat"/>
</dbReference>
<dbReference type="Gene3D" id="3.90.190.10">
    <property type="entry name" value="Protein tyrosine phosphatase superfamily"/>
    <property type="match status" value="1"/>
</dbReference>
<feature type="region of interest" description="Disordered" evidence="3">
    <location>
        <begin position="91"/>
        <end position="113"/>
    </location>
</feature>
<dbReference type="PANTHER" id="PTHR19134">
    <property type="entry name" value="RECEPTOR-TYPE TYROSINE-PROTEIN PHOSPHATASE"/>
    <property type="match status" value="1"/>
</dbReference>
<dbReference type="PROSITE" id="PS00383">
    <property type="entry name" value="TYR_PHOSPHATASE_1"/>
    <property type="match status" value="1"/>
</dbReference>
<evidence type="ECO:0000259" key="5">
    <source>
        <dbReference type="PROSITE" id="PS50056"/>
    </source>
</evidence>
<dbReference type="InterPro" id="IPR016130">
    <property type="entry name" value="Tyr_Pase_AS"/>
</dbReference>
<feature type="domain" description="Tyrosine-protein phosphatase" evidence="4">
    <location>
        <begin position="1"/>
        <end position="177"/>
    </location>
</feature>